<evidence type="ECO:0000256" key="2">
    <source>
        <dbReference type="ARBA" id="ARBA00022801"/>
    </source>
</evidence>
<comment type="similarity">
    <text evidence="1">Belongs to the glycosyl hydrolase 73 family.</text>
</comment>
<keyword evidence="2" id="KW-0378">Hydrolase</keyword>
<name>A0ABV8CUA9_9STRE</name>
<dbReference type="PRINTS" id="PR01002">
    <property type="entry name" value="FLGFLGJ"/>
</dbReference>
<dbReference type="RefSeq" id="WP_380424907.1">
    <property type="nucleotide sequence ID" value="NZ_JBHRZV010000010.1"/>
</dbReference>
<sequence length="226" mass="25582">MPTTKRRKTSSPKRKSSAGKRKPSKKALLLRRQFLKNRIIMAVMSALIVICLLFVAHEWQLQKEQRAFAAANPDEFIEIVGHTAEDLAAKNDLYASVMIAQAILESDWGQSQLTREANNLFGVKGEYWGQSYEVETSEDDGTGKLYTVLAKFRKYPTYHASLRDNAKLLADGLMGAPDFYSGAWKSNTGSYKEATAYLQGRYATDTNYANKLDELIEQYNLTRFDK</sequence>
<organism evidence="5 6">
    <name type="scientific">Streptococcus caprae</name>
    <dbReference type="NCBI Taxonomy" id="1640501"/>
    <lineage>
        <taxon>Bacteria</taxon>
        <taxon>Bacillati</taxon>
        <taxon>Bacillota</taxon>
        <taxon>Bacilli</taxon>
        <taxon>Lactobacillales</taxon>
        <taxon>Streptococcaceae</taxon>
        <taxon>Streptococcus</taxon>
    </lineage>
</organism>
<proteinExistence type="inferred from homology"/>
<protein>
    <submittedName>
        <fullName evidence="5">Glucosaminidase domain-containing protein</fullName>
    </submittedName>
</protein>
<accession>A0ABV8CUA9</accession>
<dbReference type="EMBL" id="JBHRZV010000010">
    <property type="protein sequence ID" value="MFC3927398.1"/>
    <property type="molecule type" value="Genomic_DNA"/>
</dbReference>
<dbReference type="PANTHER" id="PTHR33308">
    <property type="entry name" value="PEPTIDOGLYCAN HYDROLASE FLGJ"/>
    <property type="match status" value="1"/>
</dbReference>
<evidence type="ECO:0000259" key="4">
    <source>
        <dbReference type="SMART" id="SM00047"/>
    </source>
</evidence>
<comment type="caution">
    <text evidence="5">The sequence shown here is derived from an EMBL/GenBank/DDBJ whole genome shotgun (WGS) entry which is preliminary data.</text>
</comment>
<dbReference type="SMART" id="SM00047">
    <property type="entry name" value="LYZ2"/>
    <property type="match status" value="1"/>
</dbReference>
<reference evidence="6" key="1">
    <citation type="journal article" date="2019" name="Int. J. Syst. Evol. Microbiol.">
        <title>The Global Catalogue of Microorganisms (GCM) 10K type strain sequencing project: providing services to taxonomists for standard genome sequencing and annotation.</title>
        <authorList>
            <consortium name="The Broad Institute Genomics Platform"/>
            <consortium name="The Broad Institute Genome Sequencing Center for Infectious Disease"/>
            <person name="Wu L."/>
            <person name="Ma J."/>
        </authorList>
    </citation>
    <scope>NUCLEOTIDE SEQUENCE [LARGE SCALE GENOMIC DNA]</scope>
    <source>
        <strain evidence="6">CCUG 67170</strain>
    </source>
</reference>
<dbReference type="Pfam" id="PF01832">
    <property type="entry name" value="Glucosaminidase"/>
    <property type="match status" value="1"/>
</dbReference>
<dbReference type="PANTHER" id="PTHR33308:SF9">
    <property type="entry name" value="PEPTIDOGLYCAN HYDROLASE FLGJ"/>
    <property type="match status" value="1"/>
</dbReference>
<feature type="region of interest" description="Disordered" evidence="3">
    <location>
        <begin position="1"/>
        <end position="23"/>
    </location>
</feature>
<keyword evidence="6" id="KW-1185">Reference proteome</keyword>
<gene>
    <name evidence="5" type="ORF">ACFORF_01950</name>
</gene>
<dbReference type="Proteomes" id="UP001595807">
    <property type="component" value="Unassembled WGS sequence"/>
</dbReference>
<dbReference type="Gene3D" id="4.10.80.30">
    <property type="entry name" value="DNA polymerase, domain 6"/>
    <property type="match status" value="1"/>
</dbReference>
<dbReference type="InterPro" id="IPR051056">
    <property type="entry name" value="Glycosyl_Hydrolase_73"/>
</dbReference>
<dbReference type="InterPro" id="IPR002901">
    <property type="entry name" value="MGlyc_endo_b_GlcNAc-like_dom"/>
</dbReference>
<feature type="domain" description="Mannosyl-glycoprotein endo-beta-N-acetylglucosamidase-like" evidence="4">
    <location>
        <begin position="66"/>
        <end position="225"/>
    </location>
</feature>
<dbReference type="Gene3D" id="1.10.530.10">
    <property type="match status" value="1"/>
</dbReference>
<evidence type="ECO:0000313" key="6">
    <source>
        <dbReference type="Proteomes" id="UP001595807"/>
    </source>
</evidence>
<evidence type="ECO:0000256" key="1">
    <source>
        <dbReference type="ARBA" id="ARBA00010266"/>
    </source>
</evidence>
<evidence type="ECO:0000256" key="3">
    <source>
        <dbReference type="SAM" id="MobiDB-lite"/>
    </source>
</evidence>
<evidence type="ECO:0000313" key="5">
    <source>
        <dbReference type="EMBL" id="MFC3927398.1"/>
    </source>
</evidence>